<dbReference type="PANTHER" id="PTHR42535:SF2">
    <property type="entry name" value="CHROMOSOME UNDETERMINED SCAFFOLD_146, WHOLE GENOME SHOTGUN SEQUENCE"/>
    <property type="match status" value="1"/>
</dbReference>
<dbReference type="Pfam" id="PF26058">
    <property type="entry name" value="DUF8019"/>
    <property type="match status" value="1"/>
</dbReference>
<protein>
    <recommendedName>
        <fullName evidence="2">DUF8019 domain-containing protein</fullName>
    </recommendedName>
</protein>
<dbReference type="EMBL" id="HBHX01054200">
    <property type="protein sequence ID" value="CAE0133826.1"/>
    <property type="molecule type" value="Transcribed_RNA"/>
</dbReference>
<dbReference type="InterPro" id="IPR058332">
    <property type="entry name" value="DUF8019"/>
</dbReference>
<dbReference type="InterPro" id="IPR013320">
    <property type="entry name" value="ConA-like_dom_sf"/>
</dbReference>
<evidence type="ECO:0000256" key="1">
    <source>
        <dbReference type="SAM" id="MobiDB-lite"/>
    </source>
</evidence>
<feature type="compositionally biased region" description="Basic and acidic residues" evidence="1">
    <location>
        <begin position="23"/>
        <end position="35"/>
    </location>
</feature>
<gene>
    <name evidence="3" type="ORF">HERI1096_LOCUS29880</name>
</gene>
<reference evidence="3" key="1">
    <citation type="submission" date="2021-01" db="EMBL/GenBank/DDBJ databases">
        <authorList>
            <person name="Corre E."/>
            <person name="Pelletier E."/>
            <person name="Niang G."/>
            <person name="Scheremetjew M."/>
            <person name="Finn R."/>
            <person name="Kale V."/>
            <person name="Holt S."/>
            <person name="Cochrane G."/>
            <person name="Meng A."/>
            <person name="Brown T."/>
            <person name="Cohen L."/>
        </authorList>
    </citation>
    <scope>NUCLEOTIDE SEQUENCE</scope>
    <source>
        <strain evidence="3">CCMP281</strain>
    </source>
</reference>
<feature type="domain" description="DUF8019" evidence="2">
    <location>
        <begin position="282"/>
        <end position="368"/>
    </location>
</feature>
<feature type="region of interest" description="Disordered" evidence="1">
    <location>
        <begin position="1"/>
        <end position="35"/>
    </location>
</feature>
<name>A0A7S3FA41_9EUKA</name>
<evidence type="ECO:0000313" key="3">
    <source>
        <dbReference type="EMBL" id="CAE0133826.1"/>
    </source>
</evidence>
<dbReference type="Gene3D" id="2.60.120.200">
    <property type="match status" value="1"/>
</dbReference>
<dbReference type="AlphaFoldDB" id="A0A7S3FA41"/>
<sequence>MAAGTRGRSAPVEQRPVPVEQITRLDSEPHAEPEHECTNYKSSECEGDILTLHAAAPDLVAHYTFDDRSGLDQSGSANHAKVAPLAGPGHGPHGNGAWFDGTTLMEIPHIPQMMGNDLSVSFWMYLLEDSTNSYRTIFRKAHSAGDMTPALMLLPNDRRLHMRIGTTQARVTGFDSTAVIPLRRWTHVAYVLKGGSALSLYVNGVKDCPQHRRSSTGCPPGGATYAWDEGDVVHNTGPLYVGGDPFMSGTAMFLDELKVYTRPLSERALVLEANAALGPAGPRFVKLGCGNCTEFELEASCSEHDDYHPCLCQELMGGGLQNARVNGWLRGPSSNWRFHTVVQNKHSCTLLGDSSERHAKQTGFCCHD</sequence>
<dbReference type="Pfam" id="PF13385">
    <property type="entry name" value="Laminin_G_3"/>
    <property type="match status" value="1"/>
</dbReference>
<dbReference type="SUPFAM" id="SSF49899">
    <property type="entry name" value="Concanavalin A-like lectins/glucanases"/>
    <property type="match status" value="1"/>
</dbReference>
<organism evidence="3">
    <name type="scientific">Haptolina ericina</name>
    <dbReference type="NCBI Taxonomy" id="156174"/>
    <lineage>
        <taxon>Eukaryota</taxon>
        <taxon>Haptista</taxon>
        <taxon>Haptophyta</taxon>
        <taxon>Prymnesiophyceae</taxon>
        <taxon>Prymnesiales</taxon>
        <taxon>Prymnesiaceae</taxon>
        <taxon>Haptolina</taxon>
    </lineage>
</organism>
<accession>A0A7S3FA41</accession>
<evidence type="ECO:0000259" key="2">
    <source>
        <dbReference type="Pfam" id="PF26058"/>
    </source>
</evidence>
<proteinExistence type="predicted"/>
<dbReference type="PANTHER" id="PTHR42535">
    <property type="entry name" value="OOKINETE PROTEIN, PUTATIVE-RELATED"/>
    <property type="match status" value="1"/>
</dbReference>